<evidence type="ECO:0000313" key="2">
    <source>
        <dbReference type="RefSeq" id="XP_022085587.1"/>
    </source>
</evidence>
<dbReference type="OrthoDB" id="2153661at2759"/>
<dbReference type="OMA" id="WRAYVIH"/>
<keyword evidence="1" id="KW-1185">Reference proteome</keyword>
<sequence>MAAIFAVGPCRGQTGAPPIPATEDPCALSAVLAVSYPSLSMECGDAVELSLVSDEKPPSTVAYQGANPNLNYTLMMVDPDAPSASNPWRAYVIHWLITNIGGDELRVGQYANGTEVMGYISPGPLEGTGFHRYQFFTFSQPGPLAVIPPGSRLDFDVAAFQSDHGLDEPMAGYQFRTQRADGSGGAAILGTDRCVMAMLAVYAVLQLF</sequence>
<reference evidence="2" key="1">
    <citation type="submission" date="2025-08" db="UniProtKB">
        <authorList>
            <consortium name="RefSeq"/>
        </authorList>
    </citation>
    <scope>IDENTIFICATION</scope>
</reference>
<dbReference type="RefSeq" id="XP_022085587.1">
    <property type="nucleotide sequence ID" value="XM_022229895.1"/>
</dbReference>
<dbReference type="Pfam" id="PF01161">
    <property type="entry name" value="PBP"/>
    <property type="match status" value="1"/>
</dbReference>
<gene>
    <name evidence="2" type="primary">LOC110976539</name>
</gene>
<dbReference type="SUPFAM" id="SSF49777">
    <property type="entry name" value="PEBP-like"/>
    <property type="match status" value="1"/>
</dbReference>
<dbReference type="KEGG" id="aplc:110976539"/>
<organism evidence="1 2">
    <name type="scientific">Acanthaster planci</name>
    <name type="common">Crown-of-thorns starfish</name>
    <dbReference type="NCBI Taxonomy" id="133434"/>
    <lineage>
        <taxon>Eukaryota</taxon>
        <taxon>Metazoa</taxon>
        <taxon>Echinodermata</taxon>
        <taxon>Eleutherozoa</taxon>
        <taxon>Asterozoa</taxon>
        <taxon>Asteroidea</taxon>
        <taxon>Valvatacea</taxon>
        <taxon>Valvatida</taxon>
        <taxon>Acanthasteridae</taxon>
        <taxon>Acanthaster</taxon>
    </lineage>
</organism>
<accession>A0A8B7XZA2</accession>
<evidence type="ECO:0000313" key="1">
    <source>
        <dbReference type="Proteomes" id="UP000694845"/>
    </source>
</evidence>
<dbReference type="GeneID" id="110976539"/>
<dbReference type="InterPro" id="IPR035810">
    <property type="entry name" value="PEBP_euk"/>
</dbReference>
<name>A0A8B7XZA2_ACAPL</name>
<dbReference type="PANTHER" id="PTHR11362:SF82">
    <property type="entry name" value="PHOSPHATIDYLETHANOLAMINE-BINDING PROTEIN 4"/>
    <property type="match status" value="1"/>
</dbReference>
<dbReference type="Proteomes" id="UP000694845">
    <property type="component" value="Unplaced"/>
</dbReference>
<dbReference type="CDD" id="cd00866">
    <property type="entry name" value="PEBP_euk"/>
    <property type="match status" value="1"/>
</dbReference>
<dbReference type="PANTHER" id="PTHR11362">
    <property type="entry name" value="PHOSPHATIDYLETHANOLAMINE-BINDING PROTEIN"/>
    <property type="match status" value="1"/>
</dbReference>
<protein>
    <submittedName>
        <fullName evidence="2">Protein D2-like</fullName>
    </submittedName>
</protein>
<dbReference type="InterPro" id="IPR036610">
    <property type="entry name" value="PEBP-like_sf"/>
</dbReference>
<dbReference type="AlphaFoldDB" id="A0A8B7XZA2"/>
<dbReference type="InterPro" id="IPR008914">
    <property type="entry name" value="PEBP"/>
</dbReference>
<dbReference type="Gene3D" id="3.90.280.10">
    <property type="entry name" value="PEBP-like"/>
    <property type="match status" value="1"/>
</dbReference>
<proteinExistence type="predicted"/>